<dbReference type="EMBL" id="MTSE01000019">
    <property type="protein sequence ID" value="OUJ71003.1"/>
    <property type="molecule type" value="Genomic_DNA"/>
</dbReference>
<protein>
    <submittedName>
        <fullName evidence="1">Uncharacterized protein</fullName>
    </submittedName>
</protein>
<proteinExistence type="predicted"/>
<name>A0A243W7J2_9BACT</name>
<dbReference type="RefSeq" id="WP_086596429.1">
    <property type="nucleotide sequence ID" value="NZ_MTSE01000019.1"/>
</dbReference>
<organism evidence="1 2">
    <name type="scientific">Hymenobacter crusticola</name>
    <dbReference type="NCBI Taxonomy" id="1770526"/>
    <lineage>
        <taxon>Bacteria</taxon>
        <taxon>Pseudomonadati</taxon>
        <taxon>Bacteroidota</taxon>
        <taxon>Cytophagia</taxon>
        <taxon>Cytophagales</taxon>
        <taxon>Hymenobacteraceae</taxon>
        <taxon>Hymenobacter</taxon>
    </lineage>
</organism>
<comment type="caution">
    <text evidence="1">The sequence shown here is derived from an EMBL/GenBank/DDBJ whole genome shotgun (WGS) entry which is preliminary data.</text>
</comment>
<accession>A0A243W7J2</accession>
<evidence type="ECO:0000313" key="2">
    <source>
        <dbReference type="Proteomes" id="UP000194873"/>
    </source>
</evidence>
<evidence type="ECO:0000313" key="1">
    <source>
        <dbReference type="EMBL" id="OUJ71003.1"/>
    </source>
</evidence>
<reference evidence="1 2" key="1">
    <citation type="submission" date="2017-01" db="EMBL/GenBank/DDBJ databases">
        <title>A new Hymenobacter.</title>
        <authorList>
            <person name="Liang Y."/>
            <person name="Feng F."/>
        </authorList>
    </citation>
    <scope>NUCLEOTIDE SEQUENCE [LARGE SCALE GENOMIC DNA]</scope>
    <source>
        <strain evidence="1">MIMBbqt21</strain>
    </source>
</reference>
<keyword evidence="2" id="KW-1185">Reference proteome</keyword>
<dbReference type="OrthoDB" id="1495146at2"/>
<dbReference type="Proteomes" id="UP000194873">
    <property type="component" value="Unassembled WGS sequence"/>
</dbReference>
<dbReference type="AlphaFoldDB" id="A0A243W7J2"/>
<gene>
    <name evidence="1" type="ORF">BXP70_22805</name>
</gene>
<sequence length="137" mass="15826">MEEEKAQCLIYWALNAKQKLASPKISMWSTDGIDKAVPYLRFRFAGVPLASPLYNQLAACIQAYQGLTQWACLYDPDRSRNYFLLPQVFAPHLFTHGVYKEQLLSVMAEQVYQEAIQVAMRDAPNLSRHIEQNWEVE</sequence>